<dbReference type="InterPro" id="IPR000182">
    <property type="entry name" value="GNAT_dom"/>
</dbReference>
<gene>
    <name evidence="4" type="ORF">H1D44_19960</name>
    <name evidence="5" type="ORF">HOP48_20205</name>
</gene>
<evidence type="ECO:0000256" key="2">
    <source>
        <dbReference type="ARBA" id="ARBA00023315"/>
    </source>
</evidence>
<sequence length="152" mass="16679">MSLLSSESSQRVALGELIHRENSRVNGALIPTLQVDAYLDKVLARGECLLHLQRSCLAGALLGYCNAPDKDLAYVSLLIVAEQTRGQGIGETLLDAFVSMAAHRGFSRIQLEVDVDNQAAISLYNKFGFYYIHSDNLKLLMQLSLPGRNPDS</sequence>
<dbReference type="Proteomes" id="UP000814353">
    <property type="component" value="Unassembled WGS sequence"/>
</dbReference>
<evidence type="ECO:0000313" key="7">
    <source>
        <dbReference type="Proteomes" id="UP000814353"/>
    </source>
</evidence>
<dbReference type="RefSeq" id="WP_181517027.1">
    <property type="nucleotide sequence ID" value="NZ_JABFUB010000038.1"/>
</dbReference>
<keyword evidence="1 4" id="KW-0808">Transferase</keyword>
<name>A0A7V9W508_9GAMM</name>
<keyword evidence="2" id="KW-0012">Acyltransferase</keyword>
<keyword evidence="7" id="KW-1185">Reference proteome</keyword>
<feature type="domain" description="N-acetyltransferase" evidence="3">
    <location>
        <begin position="1"/>
        <end position="146"/>
    </location>
</feature>
<dbReference type="PANTHER" id="PTHR43420">
    <property type="entry name" value="ACETYLTRANSFERASE"/>
    <property type="match status" value="1"/>
</dbReference>
<dbReference type="EMBL" id="JACEFT010000051">
    <property type="protein sequence ID" value="MBA2781155.1"/>
    <property type="molecule type" value="Genomic_DNA"/>
</dbReference>
<reference evidence="4 6" key="2">
    <citation type="submission" date="2020-07" db="EMBL/GenBank/DDBJ databases">
        <title>Identification of Halomonas strains.</title>
        <authorList>
            <person name="Xiao Z."/>
            <person name="Shen J."/>
        </authorList>
    </citation>
    <scope>NUCLEOTIDE SEQUENCE [LARGE SCALE GENOMIC DNA]</scope>
    <source>
        <strain evidence="4 6">DSM 17331</strain>
    </source>
</reference>
<dbReference type="GO" id="GO:0016747">
    <property type="term" value="F:acyltransferase activity, transferring groups other than amino-acyl groups"/>
    <property type="evidence" value="ECO:0007669"/>
    <property type="project" value="InterPro"/>
</dbReference>
<protein>
    <submittedName>
        <fullName evidence="4">GNAT family N-acetyltransferase</fullName>
    </submittedName>
</protein>
<dbReference type="Proteomes" id="UP000518091">
    <property type="component" value="Unassembled WGS sequence"/>
</dbReference>
<dbReference type="Gene3D" id="3.40.630.30">
    <property type="match status" value="1"/>
</dbReference>
<dbReference type="EMBL" id="JABFUB010000038">
    <property type="protein sequence ID" value="MCG6663849.1"/>
    <property type="molecule type" value="Genomic_DNA"/>
</dbReference>
<reference evidence="5 7" key="1">
    <citation type="submission" date="2020-05" db="EMBL/GenBank/DDBJ databases">
        <title>Comparative genomic analysis of denitrifying bacteria from Halomonas genus.</title>
        <authorList>
            <person name="Wang L."/>
            <person name="Shao Z."/>
        </authorList>
    </citation>
    <scope>NUCLEOTIDE SEQUENCE [LARGE SCALE GENOMIC DNA]</scope>
    <source>
        <strain evidence="5 7">DSM 17331</strain>
    </source>
</reference>
<dbReference type="AlphaFoldDB" id="A0A7V9W508"/>
<proteinExistence type="predicted"/>
<comment type="caution">
    <text evidence="4">The sequence shown here is derived from an EMBL/GenBank/DDBJ whole genome shotgun (WGS) entry which is preliminary data.</text>
</comment>
<dbReference type="InterPro" id="IPR050680">
    <property type="entry name" value="YpeA/RimI_acetyltransf"/>
</dbReference>
<accession>A0A7V9W508</accession>
<dbReference type="InterPro" id="IPR016181">
    <property type="entry name" value="Acyl_CoA_acyltransferase"/>
</dbReference>
<evidence type="ECO:0000313" key="5">
    <source>
        <dbReference type="EMBL" id="MCG6663849.1"/>
    </source>
</evidence>
<evidence type="ECO:0000256" key="1">
    <source>
        <dbReference type="ARBA" id="ARBA00022679"/>
    </source>
</evidence>
<evidence type="ECO:0000313" key="6">
    <source>
        <dbReference type="Proteomes" id="UP000518091"/>
    </source>
</evidence>
<organism evidence="4 6">
    <name type="scientific">Billgrantia kenyensis</name>
    <dbReference type="NCBI Taxonomy" id="321266"/>
    <lineage>
        <taxon>Bacteria</taxon>
        <taxon>Pseudomonadati</taxon>
        <taxon>Pseudomonadota</taxon>
        <taxon>Gammaproteobacteria</taxon>
        <taxon>Oceanospirillales</taxon>
        <taxon>Halomonadaceae</taxon>
        <taxon>Billgrantia</taxon>
    </lineage>
</organism>
<dbReference type="SUPFAM" id="SSF55729">
    <property type="entry name" value="Acyl-CoA N-acyltransferases (Nat)"/>
    <property type="match status" value="1"/>
</dbReference>
<evidence type="ECO:0000259" key="3">
    <source>
        <dbReference type="PROSITE" id="PS51186"/>
    </source>
</evidence>
<dbReference type="CDD" id="cd04301">
    <property type="entry name" value="NAT_SF"/>
    <property type="match status" value="1"/>
</dbReference>
<evidence type="ECO:0000313" key="4">
    <source>
        <dbReference type="EMBL" id="MBA2781155.1"/>
    </source>
</evidence>
<dbReference type="PROSITE" id="PS51186">
    <property type="entry name" value="GNAT"/>
    <property type="match status" value="1"/>
</dbReference>
<dbReference type="Pfam" id="PF00583">
    <property type="entry name" value="Acetyltransf_1"/>
    <property type="match status" value="1"/>
</dbReference>